<feature type="transmembrane region" description="Helical" evidence="2">
    <location>
        <begin position="340"/>
        <end position="357"/>
    </location>
</feature>
<dbReference type="AlphaFoldDB" id="A0A448YZT6"/>
<dbReference type="EMBL" id="CAACVS010000054">
    <property type="protein sequence ID" value="VEU35264.1"/>
    <property type="molecule type" value="Genomic_DNA"/>
</dbReference>
<feature type="region of interest" description="Disordered" evidence="1">
    <location>
        <begin position="448"/>
        <end position="496"/>
    </location>
</feature>
<evidence type="ECO:0000313" key="4">
    <source>
        <dbReference type="Proteomes" id="UP000291116"/>
    </source>
</evidence>
<feature type="region of interest" description="Disordered" evidence="1">
    <location>
        <begin position="611"/>
        <end position="644"/>
    </location>
</feature>
<keyword evidence="2" id="KW-1133">Transmembrane helix</keyword>
<protein>
    <submittedName>
        <fullName evidence="3">Uncharacterized protein</fullName>
    </submittedName>
</protein>
<proteinExistence type="predicted"/>
<feature type="transmembrane region" description="Helical" evidence="2">
    <location>
        <begin position="566"/>
        <end position="585"/>
    </location>
</feature>
<evidence type="ECO:0000256" key="1">
    <source>
        <dbReference type="SAM" id="MobiDB-lite"/>
    </source>
</evidence>
<keyword evidence="2" id="KW-0812">Transmembrane</keyword>
<feature type="transmembrane region" description="Helical" evidence="2">
    <location>
        <begin position="397"/>
        <end position="423"/>
    </location>
</feature>
<dbReference type="OrthoDB" id="56191at2759"/>
<accession>A0A448YZT6</accession>
<dbReference type="Proteomes" id="UP000291116">
    <property type="component" value="Unassembled WGS sequence"/>
</dbReference>
<keyword evidence="2" id="KW-0472">Membrane</keyword>
<feature type="compositionally biased region" description="Polar residues" evidence="1">
    <location>
        <begin position="1"/>
        <end position="32"/>
    </location>
</feature>
<evidence type="ECO:0000256" key="2">
    <source>
        <dbReference type="SAM" id="Phobius"/>
    </source>
</evidence>
<gene>
    <name evidence="3" type="ORF">PSNMU_V1.4_AUG-EV-PASAV3_0019950</name>
</gene>
<feature type="region of interest" description="Disordered" evidence="1">
    <location>
        <begin position="232"/>
        <end position="284"/>
    </location>
</feature>
<keyword evidence="4" id="KW-1185">Reference proteome</keyword>
<name>A0A448YZT6_9STRA</name>
<feature type="region of interest" description="Disordered" evidence="1">
    <location>
        <begin position="113"/>
        <end position="140"/>
    </location>
</feature>
<feature type="region of interest" description="Disordered" evidence="1">
    <location>
        <begin position="1"/>
        <end position="33"/>
    </location>
</feature>
<feature type="compositionally biased region" description="Acidic residues" evidence="1">
    <location>
        <begin position="634"/>
        <end position="644"/>
    </location>
</feature>
<sequence>MSSATKLPSQSSLGRDNETGATSGIVDSNPKTVDSEFEQILRIAGIESAPMDPSSAAYLRTMIRLELEKADHKKAEESEEDDDVSIVRVEADGTESASAATQTAYYKVEQTTTTSVTVRSNKIPPVDSASAPAANTKTIPPKPAHLVAAEKLALKINSSREETNAEVSVKQEEMDASESNVSVVSMLRKELSDQKRAMDRQSEILLLLSGHLRELTDTVHHLKNSVEGLQQQQVVDKHDSSPSSHSTLSEGAKDRSATVDAPVEIDPPLPNQQPQNDNGANGAVRGNAFRRAHELAHHVAWRVVTFPIRALLFCLKYEYRIWLVLWRLAKRDLLNPFREAGMIFQLGFALMIIYGRIAPALEKAWEKKQANNDNDGDDDSYDGDEDYIDMDDPHIQVLGITVAVVVGFVFHVGIIGLFYRFFLRDQLHVRIWKDLRAGVELTPTYGLDMDQIDNTEDGRNNNNNVEEQDAANDNRGLPRPQNRRPPAVGRNPRGNVRNGGFIPNIANAVVNGVNDFFMGHYRRPEQRAAIGGGAAARANTNVNEGPIEEAENDAAGHNPGNPLVNFVLDILCLFYSFFLSILPVWNYEQQLRDIRDEQDRLARARVQREAEALRNQNNNNDVEAEDESQSKSEESDDESDSERG</sequence>
<reference evidence="3 4" key="1">
    <citation type="submission" date="2019-01" db="EMBL/GenBank/DDBJ databases">
        <authorList>
            <person name="Ferrante I. M."/>
        </authorList>
    </citation>
    <scope>NUCLEOTIDE SEQUENCE [LARGE SCALE GENOMIC DNA]</scope>
    <source>
        <strain evidence="3 4">B856</strain>
    </source>
</reference>
<evidence type="ECO:0000313" key="3">
    <source>
        <dbReference type="EMBL" id="VEU35264.1"/>
    </source>
</evidence>
<organism evidence="3 4">
    <name type="scientific">Pseudo-nitzschia multistriata</name>
    <dbReference type="NCBI Taxonomy" id="183589"/>
    <lineage>
        <taxon>Eukaryota</taxon>
        <taxon>Sar</taxon>
        <taxon>Stramenopiles</taxon>
        <taxon>Ochrophyta</taxon>
        <taxon>Bacillariophyta</taxon>
        <taxon>Bacillariophyceae</taxon>
        <taxon>Bacillariophycidae</taxon>
        <taxon>Bacillariales</taxon>
        <taxon>Bacillariaceae</taxon>
        <taxon>Pseudo-nitzschia</taxon>
    </lineage>
</organism>